<organism evidence="3 4">
    <name type="scientific">Somion occarium</name>
    <dbReference type="NCBI Taxonomy" id="3059160"/>
    <lineage>
        <taxon>Eukaryota</taxon>
        <taxon>Fungi</taxon>
        <taxon>Dikarya</taxon>
        <taxon>Basidiomycota</taxon>
        <taxon>Agaricomycotina</taxon>
        <taxon>Agaricomycetes</taxon>
        <taxon>Polyporales</taxon>
        <taxon>Cerrenaceae</taxon>
        <taxon>Somion</taxon>
    </lineage>
</organism>
<dbReference type="Pfam" id="PF03171">
    <property type="entry name" value="2OG-FeII_Oxy"/>
    <property type="match status" value="1"/>
</dbReference>
<dbReference type="PRINTS" id="PR00682">
    <property type="entry name" value="IPNSYNTHASE"/>
</dbReference>
<evidence type="ECO:0008006" key="5">
    <source>
        <dbReference type="Google" id="ProtNLM"/>
    </source>
</evidence>
<gene>
    <name evidence="3" type="ORF">GFSPODELE1_LOCUS2393</name>
</gene>
<dbReference type="InterPro" id="IPR044861">
    <property type="entry name" value="IPNS-like_FE2OG_OXY"/>
</dbReference>
<dbReference type="InterPro" id="IPR027443">
    <property type="entry name" value="IPNS-like_sf"/>
</dbReference>
<dbReference type="Gene3D" id="2.60.120.330">
    <property type="entry name" value="B-lactam Antibiotic, Isopenicillin N Synthase, Chain"/>
    <property type="match status" value="1"/>
</dbReference>
<feature type="domain" description="Isopenicillin N synthase-like Fe(2+) 2OG dioxygenase" evidence="1">
    <location>
        <begin position="193"/>
        <end position="282"/>
    </location>
</feature>
<dbReference type="InterPro" id="IPR050231">
    <property type="entry name" value="Iron_ascorbate_oxido_reductase"/>
</dbReference>
<dbReference type="Proteomes" id="UP001497453">
    <property type="component" value="Chromosome 11"/>
</dbReference>
<accession>A0ABP1CW34</accession>
<dbReference type="Pfam" id="PF14226">
    <property type="entry name" value="DIOX_N"/>
    <property type="match status" value="1"/>
</dbReference>
<sequence>MSCTTSTPVPHVPCHVPAPPTKEELEYVDLAIVDLSKAATPEGRAQLATQVRDAMRDIGFLVVINHGYTQEQRDRIFDIADYTITHVSDEDKLKYEAKVLETGSYQGYKPPQFWHIDNGVLDRIEQYNINRNVTLREHPELLRPLLPEISEFGKHNHFNVCHLILRLLALGLELPEETFINLFNYDACGESSVTFMKYFSRSEEDEGKAKNVWFKGHTDLGGITILWSQPVSALQILLPDGKWRWVKHIDNSLVINVGDALEFLSGGYYRATIHRVVQPPLDQRGFTRLGVSYFSMPDDNVKLVPLTESPVLQREGVQRRFSDEESPIMEQWRKGRIVAYGKSELKKAEGNVEEEYIHGGLVKHYN</sequence>
<dbReference type="InterPro" id="IPR026992">
    <property type="entry name" value="DIOX_N"/>
</dbReference>
<evidence type="ECO:0000313" key="4">
    <source>
        <dbReference type="Proteomes" id="UP001497453"/>
    </source>
</evidence>
<keyword evidence="4" id="KW-1185">Reference proteome</keyword>
<protein>
    <recommendedName>
        <fullName evidence="5">Clavaminate synthase-like protein</fullName>
    </recommendedName>
</protein>
<name>A0ABP1CW34_9APHY</name>
<proteinExistence type="predicted"/>
<dbReference type="EMBL" id="OZ037954">
    <property type="protein sequence ID" value="CAL1698903.1"/>
    <property type="molecule type" value="Genomic_DNA"/>
</dbReference>
<evidence type="ECO:0000313" key="3">
    <source>
        <dbReference type="EMBL" id="CAL1698903.1"/>
    </source>
</evidence>
<dbReference type="PANTHER" id="PTHR47990">
    <property type="entry name" value="2-OXOGLUTARATE (2OG) AND FE(II)-DEPENDENT OXYGENASE SUPERFAMILY PROTEIN-RELATED"/>
    <property type="match status" value="1"/>
</dbReference>
<evidence type="ECO:0000259" key="1">
    <source>
        <dbReference type="Pfam" id="PF03171"/>
    </source>
</evidence>
<feature type="domain" description="Non-haem dioxygenase N-terminal" evidence="2">
    <location>
        <begin position="32"/>
        <end position="136"/>
    </location>
</feature>
<dbReference type="SUPFAM" id="SSF51197">
    <property type="entry name" value="Clavaminate synthase-like"/>
    <property type="match status" value="1"/>
</dbReference>
<evidence type="ECO:0000259" key="2">
    <source>
        <dbReference type="Pfam" id="PF14226"/>
    </source>
</evidence>
<reference evidence="4" key="1">
    <citation type="submission" date="2024-04" db="EMBL/GenBank/DDBJ databases">
        <authorList>
            <person name="Shaw F."/>
            <person name="Minotto A."/>
        </authorList>
    </citation>
    <scope>NUCLEOTIDE SEQUENCE [LARGE SCALE GENOMIC DNA]</scope>
</reference>